<feature type="transmembrane region" description="Helical" evidence="1">
    <location>
        <begin position="321"/>
        <end position="339"/>
    </location>
</feature>
<organism evidence="2 3">
    <name type="scientific">Paenibacillus lutrae</name>
    <dbReference type="NCBI Taxonomy" id="2078573"/>
    <lineage>
        <taxon>Bacteria</taxon>
        <taxon>Bacillati</taxon>
        <taxon>Bacillota</taxon>
        <taxon>Bacilli</taxon>
        <taxon>Bacillales</taxon>
        <taxon>Paenibacillaceae</taxon>
        <taxon>Paenibacillus</taxon>
    </lineage>
</organism>
<feature type="transmembrane region" description="Helical" evidence="1">
    <location>
        <begin position="148"/>
        <end position="167"/>
    </location>
</feature>
<keyword evidence="1" id="KW-1133">Transmembrane helix</keyword>
<dbReference type="OrthoDB" id="2447941at2"/>
<feature type="transmembrane region" description="Helical" evidence="1">
    <location>
        <begin position="113"/>
        <end position="136"/>
    </location>
</feature>
<keyword evidence="1" id="KW-0472">Membrane</keyword>
<dbReference type="PIRSF" id="PIRSF037259">
    <property type="entry name" value="EcsB_ABC"/>
    <property type="match status" value="1"/>
</dbReference>
<keyword evidence="3" id="KW-1185">Reference proteome</keyword>
<dbReference type="Pfam" id="PF05975">
    <property type="entry name" value="EcsB"/>
    <property type="match status" value="1"/>
</dbReference>
<comment type="caution">
    <text evidence="2">The sequence shown here is derived from an EMBL/GenBank/DDBJ whole genome shotgun (WGS) entry which is preliminary data.</text>
</comment>
<dbReference type="AlphaFoldDB" id="A0A7X3K1M9"/>
<evidence type="ECO:0000313" key="3">
    <source>
        <dbReference type="Proteomes" id="UP000490800"/>
    </source>
</evidence>
<feature type="transmembrane region" description="Helical" evidence="1">
    <location>
        <begin position="360"/>
        <end position="383"/>
    </location>
</feature>
<dbReference type="Proteomes" id="UP000490800">
    <property type="component" value="Unassembled WGS sequence"/>
</dbReference>
<protein>
    <submittedName>
        <fullName evidence="2">ABC transporter</fullName>
    </submittedName>
</protein>
<keyword evidence="1" id="KW-0812">Transmembrane</keyword>
<reference evidence="2 3" key="1">
    <citation type="journal article" date="2019" name="Microorganisms">
        <title>Paenibacillus lutrae sp. nov., A Chitinolytic Species Isolated from A River Otter in Castril Natural Park, Granada, Spain.</title>
        <authorList>
            <person name="Rodriguez M."/>
            <person name="Reina J.C."/>
            <person name="Bejar V."/>
            <person name="Llamas I."/>
        </authorList>
    </citation>
    <scope>NUCLEOTIDE SEQUENCE [LARGE SCALE GENOMIC DNA]</scope>
    <source>
        <strain evidence="2 3">N10</strain>
    </source>
</reference>
<feature type="transmembrane region" description="Helical" evidence="1">
    <location>
        <begin position="179"/>
        <end position="197"/>
    </location>
</feature>
<sequence>MKHATIAHPGGTASAVRQLWKRRFDQYRKEASGYWAYVARSQFFGFLFLLFIVSSYYYAKTLDQLPTTFPYLWIVLVLLIPALSAGSVRTLLKNADRVFLLPLEPVMSAFFRPAFRYSLIIQSLRGIVLTLVIWPLYKHCTGENVQPLLLMLLFILLIKTANLLGSWQEGRFSSPGWRLLSQGYRWLLTGVVLYVLFGKGPFIGGIVLLAALLLWILIYKLLPGRQAHGVAWDFLIDNERRQQHRLYLFFSGFADVPQLPVRVKQRRALAGITRLYRFKPSSLYLYLFTKTFVRSELLGIVVRITLIAALVILAVQSVAAAALVSAAAMFITLMQLTSLEQSHRYTFWLQTYPVNERMKIGAVLRIVAATFTVQGVILSLLMLLSGAGVYSAAPLAALVVGLLLCATVMKRKFTASFETE</sequence>
<dbReference type="EMBL" id="RHLK01000019">
    <property type="protein sequence ID" value="MVP02166.1"/>
    <property type="molecule type" value="Genomic_DNA"/>
</dbReference>
<feature type="transmembrane region" description="Helical" evidence="1">
    <location>
        <begin position="71"/>
        <end position="92"/>
    </location>
</feature>
<feature type="transmembrane region" description="Helical" evidence="1">
    <location>
        <begin position="389"/>
        <end position="409"/>
    </location>
</feature>
<evidence type="ECO:0000256" key="1">
    <source>
        <dbReference type="SAM" id="Phobius"/>
    </source>
</evidence>
<accession>A0A7X3K1M9</accession>
<feature type="transmembrane region" description="Helical" evidence="1">
    <location>
        <begin position="37"/>
        <end position="59"/>
    </location>
</feature>
<feature type="transmembrane region" description="Helical" evidence="1">
    <location>
        <begin position="297"/>
        <end position="315"/>
    </location>
</feature>
<gene>
    <name evidence="2" type="ORF">EDM21_22045</name>
</gene>
<dbReference type="RefSeq" id="WP_157338590.1">
    <property type="nucleotide sequence ID" value="NZ_RHLK01000019.1"/>
</dbReference>
<proteinExistence type="predicted"/>
<feature type="transmembrane region" description="Helical" evidence="1">
    <location>
        <begin position="203"/>
        <end position="222"/>
    </location>
</feature>
<name>A0A7X3K1M9_9BACL</name>
<evidence type="ECO:0000313" key="2">
    <source>
        <dbReference type="EMBL" id="MVP02166.1"/>
    </source>
</evidence>
<dbReference type="InterPro" id="IPR010288">
    <property type="entry name" value="EcsB_ABC"/>
</dbReference>
<dbReference type="GO" id="GO:0016020">
    <property type="term" value="C:membrane"/>
    <property type="evidence" value="ECO:0007669"/>
    <property type="project" value="InterPro"/>
</dbReference>